<dbReference type="GO" id="GO:0015171">
    <property type="term" value="F:amino acid transmembrane transporter activity"/>
    <property type="evidence" value="ECO:0007669"/>
    <property type="project" value="TreeGrafter"/>
</dbReference>
<feature type="transmembrane region" description="Helical" evidence="6">
    <location>
        <begin position="184"/>
        <end position="205"/>
    </location>
</feature>
<dbReference type="PANTHER" id="PTHR30086">
    <property type="entry name" value="ARGININE EXPORTER PROTEIN ARGO"/>
    <property type="match status" value="1"/>
</dbReference>
<feature type="transmembrane region" description="Helical" evidence="6">
    <location>
        <begin position="6"/>
        <end position="28"/>
    </location>
</feature>
<dbReference type="AlphaFoldDB" id="A0A1I4ZK37"/>
<dbReference type="InterPro" id="IPR001123">
    <property type="entry name" value="LeuE-type"/>
</dbReference>
<reference evidence="7 8" key="1">
    <citation type="submission" date="2016-10" db="EMBL/GenBank/DDBJ databases">
        <authorList>
            <person name="de Groot N.N."/>
        </authorList>
    </citation>
    <scope>NUCLEOTIDE SEQUENCE [LARGE SCALE GENOMIC DNA]</scope>
    <source>
        <strain evidence="7 8">CGMCC 4.1877</strain>
    </source>
</reference>
<accession>A0A1I4ZK37</accession>
<evidence type="ECO:0000256" key="4">
    <source>
        <dbReference type="ARBA" id="ARBA00022989"/>
    </source>
</evidence>
<keyword evidence="4 6" id="KW-1133">Transmembrane helix</keyword>
<keyword evidence="8" id="KW-1185">Reference proteome</keyword>
<evidence type="ECO:0000256" key="6">
    <source>
        <dbReference type="SAM" id="Phobius"/>
    </source>
</evidence>
<gene>
    <name evidence="7" type="ORF">SAMN05216207_1015109</name>
</gene>
<dbReference type="PIRSF" id="PIRSF006324">
    <property type="entry name" value="LeuE"/>
    <property type="match status" value="1"/>
</dbReference>
<evidence type="ECO:0000313" key="8">
    <source>
        <dbReference type="Proteomes" id="UP000199614"/>
    </source>
</evidence>
<dbReference type="Proteomes" id="UP000199614">
    <property type="component" value="Unassembled WGS sequence"/>
</dbReference>
<evidence type="ECO:0000256" key="2">
    <source>
        <dbReference type="ARBA" id="ARBA00022475"/>
    </source>
</evidence>
<organism evidence="7 8">
    <name type="scientific">Pseudonocardia ammonioxydans</name>
    <dbReference type="NCBI Taxonomy" id="260086"/>
    <lineage>
        <taxon>Bacteria</taxon>
        <taxon>Bacillati</taxon>
        <taxon>Actinomycetota</taxon>
        <taxon>Actinomycetes</taxon>
        <taxon>Pseudonocardiales</taxon>
        <taxon>Pseudonocardiaceae</taxon>
        <taxon>Pseudonocardia</taxon>
    </lineage>
</organism>
<feature type="transmembrane region" description="Helical" evidence="6">
    <location>
        <begin position="40"/>
        <end position="68"/>
    </location>
</feature>
<feature type="transmembrane region" description="Helical" evidence="6">
    <location>
        <begin position="150"/>
        <end position="172"/>
    </location>
</feature>
<feature type="transmembrane region" description="Helical" evidence="6">
    <location>
        <begin position="74"/>
        <end position="94"/>
    </location>
</feature>
<dbReference type="OrthoDB" id="9784202at2"/>
<dbReference type="PANTHER" id="PTHR30086:SF20">
    <property type="entry name" value="ARGININE EXPORTER PROTEIN ARGO-RELATED"/>
    <property type="match status" value="1"/>
</dbReference>
<dbReference type="EMBL" id="FOUY01000015">
    <property type="protein sequence ID" value="SFN50527.1"/>
    <property type="molecule type" value="Genomic_DNA"/>
</dbReference>
<dbReference type="STRING" id="260086.SAMN05216207_1015109"/>
<proteinExistence type="predicted"/>
<evidence type="ECO:0000256" key="5">
    <source>
        <dbReference type="ARBA" id="ARBA00023136"/>
    </source>
</evidence>
<evidence type="ECO:0000256" key="3">
    <source>
        <dbReference type="ARBA" id="ARBA00022692"/>
    </source>
</evidence>
<name>A0A1I4ZK37_PSUAM</name>
<dbReference type="RefSeq" id="WP_093343885.1">
    <property type="nucleotide sequence ID" value="NZ_FOUY01000015.1"/>
</dbReference>
<feature type="transmembrane region" description="Helical" evidence="6">
    <location>
        <begin position="115"/>
        <end position="135"/>
    </location>
</feature>
<keyword evidence="5 6" id="KW-0472">Membrane</keyword>
<protein>
    <submittedName>
        <fullName evidence="7">Threonine/homoserine/homoserine lactone efflux protein</fullName>
    </submittedName>
</protein>
<keyword evidence="2" id="KW-1003">Cell membrane</keyword>
<sequence>MTWASYGAYLLIVVGLVLMPGPDTFVLLRSSVAGGRRAGLLTAAGVFAGNVLQGSAAAFGLGVLIAQSHTAFTVIRWAGVGYLCVLGVQALRAARRGDYPDLTTGGARVRAHRSLLLGFGSNVTNPKVLVMYLSVLPQFLVPGVTTTVDALLLAVTVAVLGGIYQSGLVLAVHRARGWFSRRRVRRAGDVVAGVALLGFGGALAAG</sequence>
<evidence type="ECO:0000256" key="1">
    <source>
        <dbReference type="ARBA" id="ARBA00004651"/>
    </source>
</evidence>
<comment type="subcellular location">
    <subcellularLocation>
        <location evidence="1">Cell membrane</location>
        <topology evidence="1">Multi-pass membrane protein</topology>
    </subcellularLocation>
</comment>
<dbReference type="Pfam" id="PF01810">
    <property type="entry name" value="LysE"/>
    <property type="match status" value="1"/>
</dbReference>
<keyword evidence="3 6" id="KW-0812">Transmembrane</keyword>
<evidence type="ECO:0000313" key="7">
    <source>
        <dbReference type="EMBL" id="SFN50527.1"/>
    </source>
</evidence>
<dbReference type="GO" id="GO:0005886">
    <property type="term" value="C:plasma membrane"/>
    <property type="evidence" value="ECO:0007669"/>
    <property type="project" value="UniProtKB-SubCell"/>
</dbReference>